<protein>
    <submittedName>
        <fullName evidence="1">Uncharacterized protein</fullName>
    </submittedName>
</protein>
<dbReference type="Proteomes" id="UP000566071">
    <property type="component" value="Unassembled WGS sequence"/>
</dbReference>
<gene>
    <name evidence="1" type="ORF">HK413_14305</name>
</gene>
<name>A0ABX1W7J5_9SPHI</name>
<accession>A0ABX1W7J5</accession>
<reference evidence="1 2" key="1">
    <citation type="submission" date="2020-05" db="EMBL/GenBank/DDBJ databases">
        <authorList>
            <person name="Khan S.A."/>
            <person name="Jeon C.O."/>
            <person name="Chun B.H."/>
        </authorList>
    </citation>
    <scope>NUCLEOTIDE SEQUENCE [LARGE SCALE GENOMIC DNA]</scope>
    <source>
        <strain evidence="1 2">S1162</strain>
    </source>
</reference>
<dbReference type="InterPro" id="IPR005496">
    <property type="entry name" value="Integral_membrane_TerC"/>
</dbReference>
<dbReference type="Pfam" id="PF03741">
    <property type="entry name" value="TerC"/>
    <property type="match status" value="1"/>
</dbReference>
<evidence type="ECO:0000313" key="1">
    <source>
        <dbReference type="EMBL" id="NNU34920.1"/>
    </source>
</evidence>
<comment type="caution">
    <text evidence="1">The sequence shown here is derived from an EMBL/GenBank/DDBJ whole genome shotgun (WGS) entry which is preliminary data.</text>
</comment>
<evidence type="ECO:0000313" key="2">
    <source>
        <dbReference type="Proteomes" id="UP000566071"/>
    </source>
</evidence>
<dbReference type="EMBL" id="JABFCR010000081">
    <property type="protein sequence ID" value="NNU34920.1"/>
    <property type="molecule type" value="Genomic_DNA"/>
</dbReference>
<keyword evidence="2" id="KW-1185">Reference proteome</keyword>
<sequence length="97" mass="11214">MKAANSFIKIDRKVYYPFVRCCVVSRLPTCFFAVDSIPAIFSITKDRLPCLFFQHVIRHYGPCALMFFLLVNIIDKFHYLKVGLAALLFHRPENAVS</sequence>
<proteinExistence type="predicted"/>
<organism evidence="1 2">
    <name type="scientific">Mucilaginibacter humi</name>
    <dbReference type="NCBI Taxonomy" id="2732510"/>
    <lineage>
        <taxon>Bacteria</taxon>
        <taxon>Pseudomonadati</taxon>
        <taxon>Bacteroidota</taxon>
        <taxon>Sphingobacteriia</taxon>
        <taxon>Sphingobacteriales</taxon>
        <taxon>Sphingobacteriaceae</taxon>
        <taxon>Mucilaginibacter</taxon>
    </lineage>
</organism>